<sequence>MVRCVFSGTDLHSEKKPSFNIPSVATYVHMRGLQPEWTKSTSGLLANGNDDDIGGDKDDSDYDSDYDGDDEFVNDDEHYDDVDDNGGYDCDDDAYYDNDDDGNDYDDTNDYDDVDVGSDDVDYDNDMTMMLMIMLLMAMTLIMMTMIIIIMLIMMMVMIMMMLMIVMIMKTMMLLEKKWEYKGTVHQLVIDFQKAYDSVKREVLYNILNEFGIPKKLVRLIKMCLSETYRRVRIGQFVSDDFPIHCELKQGDALLCSNDKKVFAVRYIANVMNMARSTTHDAIKRYRETLEYTRRPGSGRPRATNPNEDRSTGFLNMCSHNVVSTGCNKSPLCILCYFKMNDVIDNPADCEVRSVIRFLNARHLKPAGIYR</sequence>
<feature type="region of interest" description="Disordered" evidence="1">
    <location>
        <begin position="41"/>
        <end position="111"/>
    </location>
</feature>
<evidence type="ECO:0000256" key="2">
    <source>
        <dbReference type="SAM" id="Phobius"/>
    </source>
</evidence>
<feature type="compositionally biased region" description="Acidic residues" evidence="1">
    <location>
        <begin position="49"/>
        <end position="111"/>
    </location>
</feature>
<protein>
    <recommendedName>
        <fullName evidence="5">Reverse transcriptase domain-containing protein</fullName>
    </recommendedName>
</protein>
<dbReference type="EMBL" id="JAJSOF020000031">
    <property type="protein sequence ID" value="KAJ4430744.1"/>
    <property type="molecule type" value="Genomic_DNA"/>
</dbReference>
<dbReference type="Proteomes" id="UP001148838">
    <property type="component" value="Unassembled WGS sequence"/>
</dbReference>
<gene>
    <name evidence="3" type="ORF">ANN_19335</name>
</gene>
<keyword evidence="2" id="KW-1133">Transmembrane helix</keyword>
<evidence type="ECO:0000313" key="4">
    <source>
        <dbReference type="Proteomes" id="UP001148838"/>
    </source>
</evidence>
<keyword evidence="2" id="KW-0812">Transmembrane</keyword>
<keyword evidence="2" id="KW-0472">Membrane</keyword>
<feature type="transmembrane region" description="Helical" evidence="2">
    <location>
        <begin position="135"/>
        <end position="168"/>
    </location>
</feature>
<comment type="caution">
    <text evidence="3">The sequence shown here is derived from an EMBL/GenBank/DDBJ whole genome shotgun (WGS) entry which is preliminary data.</text>
</comment>
<keyword evidence="4" id="KW-1185">Reference proteome</keyword>
<proteinExistence type="predicted"/>
<organism evidence="3 4">
    <name type="scientific">Periplaneta americana</name>
    <name type="common">American cockroach</name>
    <name type="synonym">Blatta americana</name>
    <dbReference type="NCBI Taxonomy" id="6978"/>
    <lineage>
        <taxon>Eukaryota</taxon>
        <taxon>Metazoa</taxon>
        <taxon>Ecdysozoa</taxon>
        <taxon>Arthropoda</taxon>
        <taxon>Hexapoda</taxon>
        <taxon>Insecta</taxon>
        <taxon>Pterygota</taxon>
        <taxon>Neoptera</taxon>
        <taxon>Polyneoptera</taxon>
        <taxon>Dictyoptera</taxon>
        <taxon>Blattodea</taxon>
        <taxon>Blattoidea</taxon>
        <taxon>Blattidae</taxon>
        <taxon>Blattinae</taxon>
        <taxon>Periplaneta</taxon>
    </lineage>
</organism>
<reference evidence="3 4" key="1">
    <citation type="journal article" date="2022" name="Allergy">
        <title>Genome assembly and annotation of Periplaneta americana reveal a comprehensive cockroach allergen profile.</title>
        <authorList>
            <person name="Wang L."/>
            <person name="Xiong Q."/>
            <person name="Saelim N."/>
            <person name="Wang L."/>
            <person name="Nong W."/>
            <person name="Wan A.T."/>
            <person name="Shi M."/>
            <person name="Liu X."/>
            <person name="Cao Q."/>
            <person name="Hui J.H.L."/>
            <person name="Sookrung N."/>
            <person name="Leung T.F."/>
            <person name="Tungtrongchitr A."/>
            <person name="Tsui S.K.W."/>
        </authorList>
    </citation>
    <scope>NUCLEOTIDE SEQUENCE [LARGE SCALE GENOMIC DNA]</scope>
    <source>
        <strain evidence="3">PWHHKU_190912</strain>
    </source>
</reference>
<evidence type="ECO:0000256" key="1">
    <source>
        <dbReference type="SAM" id="MobiDB-lite"/>
    </source>
</evidence>
<accession>A0ABQ8SA57</accession>
<evidence type="ECO:0008006" key="5">
    <source>
        <dbReference type="Google" id="ProtNLM"/>
    </source>
</evidence>
<name>A0ABQ8SA57_PERAM</name>
<evidence type="ECO:0000313" key="3">
    <source>
        <dbReference type="EMBL" id="KAJ4430744.1"/>
    </source>
</evidence>